<dbReference type="GO" id="GO:0003677">
    <property type="term" value="F:DNA binding"/>
    <property type="evidence" value="ECO:0007669"/>
    <property type="project" value="InterPro"/>
</dbReference>
<evidence type="ECO:0000256" key="3">
    <source>
        <dbReference type="ARBA" id="ARBA00023015"/>
    </source>
</evidence>
<dbReference type="GO" id="GO:0005634">
    <property type="term" value="C:nucleus"/>
    <property type="evidence" value="ECO:0007669"/>
    <property type="project" value="UniProtKB-SubCell"/>
</dbReference>
<dbReference type="EMBL" id="JAWWNJ010000019">
    <property type="protein sequence ID" value="KAK7035933.1"/>
    <property type="molecule type" value="Genomic_DNA"/>
</dbReference>
<comment type="caution">
    <text evidence="7">The sequence shown here is derived from an EMBL/GenBank/DDBJ whole genome shotgun (WGS) entry which is preliminary data.</text>
</comment>
<evidence type="ECO:0000259" key="6">
    <source>
        <dbReference type="PROSITE" id="PS50048"/>
    </source>
</evidence>
<sequence length="534" mass="59571">MSSSGHLQRGQACFYCRQRKMKCDGARPICGNCERTNRAEDCEYTNGQKRARAEMLQESISRVEKRIYELEHPEAPKFDVALHQPYQPGRSRTSGPVQQSWATAEEPPMDMVEKLIDTFLSCSSEVGFFLNAARFRQSALMRHPIGHPARPTPAVLVCVYLWGLRFSKQPNLIAQEPAFLSRALNLTAKSLSGIHPQKVMHTLQAEILLAYYFFASGRFLEGKYHTAAAVSLALSSGLHMVRSTKGAPPTSLLPAARDAVEEGERIHAWWTVVVLDKAWAVAFNEDPHLQLQHQSSSVDTPWPLEMEDYQNGRLSPAARYSNTYNKFITSTPTSDTGTSTIAVFTKATILWQGAERLVRQWKPDMPRDQASSFHSSFSALDTHIEKFRASLVPPNQIRHPTPAMVRTLVVGHSVAYAATLQLYTLPPLRGDANAGRKRLAAARAVLEIIVSVPLQSFGFINPIIGTVWLAACQVLMDEIYKLRMQHTSWQPSGEEQGFISLLMRTISAISIFSGTCPLLTYQITRLQEAATGMQ</sequence>
<dbReference type="CDD" id="cd12148">
    <property type="entry name" value="fungal_TF_MHR"/>
    <property type="match status" value="1"/>
</dbReference>
<dbReference type="CDD" id="cd00067">
    <property type="entry name" value="GAL4"/>
    <property type="match status" value="1"/>
</dbReference>
<dbReference type="Pfam" id="PF04082">
    <property type="entry name" value="Fungal_trans"/>
    <property type="match status" value="1"/>
</dbReference>
<evidence type="ECO:0000256" key="2">
    <source>
        <dbReference type="ARBA" id="ARBA00022723"/>
    </source>
</evidence>
<dbReference type="PANTHER" id="PTHR47338:SF29">
    <property type="entry name" value="ZN(2)-C6 FUNGAL-TYPE DOMAIN-CONTAINING PROTEIN"/>
    <property type="match status" value="1"/>
</dbReference>
<evidence type="ECO:0000313" key="8">
    <source>
        <dbReference type="Proteomes" id="UP001362999"/>
    </source>
</evidence>
<keyword evidence="2" id="KW-0479">Metal-binding</keyword>
<dbReference type="Proteomes" id="UP001362999">
    <property type="component" value="Unassembled WGS sequence"/>
</dbReference>
<name>A0AAW0CCM0_9AGAR</name>
<dbReference type="InterPro" id="IPR007219">
    <property type="entry name" value="XnlR_reg_dom"/>
</dbReference>
<dbReference type="Pfam" id="PF00172">
    <property type="entry name" value="Zn_clus"/>
    <property type="match status" value="1"/>
</dbReference>
<dbReference type="InterPro" id="IPR001138">
    <property type="entry name" value="Zn2Cys6_DnaBD"/>
</dbReference>
<protein>
    <submittedName>
        <fullName evidence="7">Zn(2)-C6 fungal-type domain-containing protein</fullName>
    </submittedName>
</protein>
<dbReference type="AlphaFoldDB" id="A0AAW0CCM0"/>
<keyword evidence="3" id="KW-0805">Transcription regulation</keyword>
<proteinExistence type="predicted"/>
<organism evidence="7 8">
    <name type="scientific">Favolaschia claudopus</name>
    <dbReference type="NCBI Taxonomy" id="2862362"/>
    <lineage>
        <taxon>Eukaryota</taxon>
        <taxon>Fungi</taxon>
        <taxon>Dikarya</taxon>
        <taxon>Basidiomycota</taxon>
        <taxon>Agaricomycotina</taxon>
        <taxon>Agaricomycetes</taxon>
        <taxon>Agaricomycetidae</taxon>
        <taxon>Agaricales</taxon>
        <taxon>Marasmiineae</taxon>
        <taxon>Mycenaceae</taxon>
        <taxon>Favolaschia</taxon>
    </lineage>
</organism>
<dbReference type="InterPro" id="IPR050815">
    <property type="entry name" value="TF_fung"/>
</dbReference>
<evidence type="ECO:0000256" key="5">
    <source>
        <dbReference type="ARBA" id="ARBA00023242"/>
    </source>
</evidence>
<dbReference type="GO" id="GO:0008270">
    <property type="term" value="F:zinc ion binding"/>
    <property type="evidence" value="ECO:0007669"/>
    <property type="project" value="InterPro"/>
</dbReference>
<evidence type="ECO:0000313" key="7">
    <source>
        <dbReference type="EMBL" id="KAK7035933.1"/>
    </source>
</evidence>
<dbReference type="PROSITE" id="PS50048">
    <property type="entry name" value="ZN2_CY6_FUNGAL_2"/>
    <property type="match status" value="1"/>
</dbReference>
<dbReference type="GO" id="GO:0000981">
    <property type="term" value="F:DNA-binding transcription factor activity, RNA polymerase II-specific"/>
    <property type="evidence" value="ECO:0007669"/>
    <property type="project" value="InterPro"/>
</dbReference>
<dbReference type="Gene3D" id="4.10.240.10">
    <property type="entry name" value="Zn(2)-C6 fungal-type DNA-binding domain"/>
    <property type="match status" value="1"/>
</dbReference>
<dbReference type="SUPFAM" id="SSF57701">
    <property type="entry name" value="Zn2/Cys6 DNA-binding domain"/>
    <property type="match status" value="1"/>
</dbReference>
<dbReference type="SMART" id="SM00066">
    <property type="entry name" value="GAL4"/>
    <property type="match status" value="1"/>
</dbReference>
<evidence type="ECO:0000256" key="4">
    <source>
        <dbReference type="ARBA" id="ARBA00023163"/>
    </source>
</evidence>
<evidence type="ECO:0000256" key="1">
    <source>
        <dbReference type="ARBA" id="ARBA00004123"/>
    </source>
</evidence>
<dbReference type="InterPro" id="IPR036864">
    <property type="entry name" value="Zn2-C6_fun-type_DNA-bd_sf"/>
</dbReference>
<comment type="subcellular location">
    <subcellularLocation>
        <location evidence="1">Nucleus</location>
    </subcellularLocation>
</comment>
<keyword evidence="8" id="KW-1185">Reference proteome</keyword>
<keyword evidence="5" id="KW-0539">Nucleus</keyword>
<dbReference type="PANTHER" id="PTHR47338">
    <property type="entry name" value="ZN(II)2CYS6 TRANSCRIPTION FACTOR (EUROFUNG)-RELATED"/>
    <property type="match status" value="1"/>
</dbReference>
<keyword evidence="4" id="KW-0804">Transcription</keyword>
<feature type="domain" description="Zn(2)-C6 fungal-type" evidence="6">
    <location>
        <begin position="12"/>
        <end position="44"/>
    </location>
</feature>
<reference evidence="7 8" key="1">
    <citation type="journal article" date="2024" name="J Genomics">
        <title>Draft genome sequencing and assembly of Favolaschia claudopus CIRM-BRFM 2984 isolated from oak limbs.</title>
        <authorList>
            <person name="Navarro D."/>
            <person name="Drula E."/>
            <person name="Chaduli D."/>
            <person name="Cazenave R."/>
            <person name="Ahrendt S."/>
            <person name="Wang J."/>
            <person name="Lipzen A."/>
            <person name="Daum C."/>
            <person name="Barry K."/>
            <person name="Grigoriev I.V."/>
            <person name="Favel A."/>
            <person name="Rosso M.N."/>
            <person name="Martin F."/>
        </authorList>
    </citation>
    <scope>NUCLEOTIDE SEQUENCE [LARGE SCALE GENOMIC DNA]</scope>
    <source>
        <strain evidence="7 8">CIRM-BRFM 2984</strain>
    </source>
</reference>
<dbReference type="GO" id="GO:0006351">
    <property type="term" value="P:DNA-templated transcription"/>
    <property type="evidence" value="ECO:0007669"/>
    <property type="project" value="InterPro"/>
</dbReference>
<gene>
    <name evidence="7" type="ORF">R3P38DRAFT_610626</name>
</gene>
<dbReference type="PROSITE" id="PS00463">
    <property type="entry name" value="ZN2_CY6_FUNGAL_1"/>
    <property type="match status" value="1"/>
</dbReference>
<accession>A0AAW0CCM0</accession>